<gene>
    <name evidence="1" type="ORF">SAMN02745823_02597</name>
</gene>
<dbReference type="AlphaFoldDB" id="A0A1M5YKN1"/>
<dbReference type="STRING" id="1123282.SAMN02745823_02597"/>
<dbReference type="EMBL" id="FQXV01000009">
    <property type="protein sequence ID" value="SHI12605.1"/>
    <property type="molecule type" value="Genomic_DNA"/>
</dbReference>
<evidence type="ECO:0000313" key="1">
    <source>
        <dbReference type="EMBL" id="SHI12605.1"/>
    </source>
</evidence>
<dbReference type="Proteomes" id="UP000183995">
    <property type="component" value="Unassembled WGS sequence"/>
</dbReference>
<name>A0A1M5YKN1_9FIRM</name>
<dbReference type="RefSeq" id="WP_242941204.1">
    <property type="nucleotide sequence ID" value="NZ_FQXV01000009.1"/>
</dbReference>
<dbReference type="Gene3D" id="1.10.3210.10">
    <property type="entry name" value="Hypothetical protein af1432"/>
    <property type="match status" value="1"/>
</dbReference>
<evidence type="ECO:0008006" key="3">
    <source>
        <dbReference type="Google" id="ProtNLM"/>
    </source>
</evidence>
<proteinExistence type="predicted"/>
<keyword evidence="2" id="KW-1185">Reference proteome</keyword>
<organism evidence="1 2">
    <name type="scientific">Sporobacter termitidis DSM 10068</name>
    <dbReference type="NCBI Taxonomy" id="1123282"/>
    <lineage>
        <taxon>Bacteria</taxon>
        <taxon>Bacillati</taxon>
        <taxon>Bacillota</taxon>
        <taxon>Clostridia</taxon>
        <taxon>Eubacteriales</taxon>
        <taxon>Oscillospiraceae</taxon>
        <taxon>Sporobacter</taxon>
    </lineage>
</organism>
<evidence type="ECO:0000313" key="2">
    <source>
        <dbReference type="Proteomes" id="UP000183995"/>
    </source>
</evidence>
<accession>A0A1M5YKN1</accession>
<dbReference type="SUPFAM" id="SSF109604">
    <property type="entry name" value="HD-domain/PDEase-like"/>
    <property type="match status" value="1"/>
</dbReference>
<protein>
    <recommendedName>
        <fullName evidence="3">HD domain-containing protein</fullName>
    </recommendedName>
</protein>
<reference evidence="1 2" key="1">
    <citation type="submission" date="2016-11" db="EMBL/GenBank/DDBJ databases">
        <authorList>
            <person name="Jaros S."/>
            <person name="Januszkiewicz K."/>
            <person name="Wedrychowicz H."/>
        </authorList>
    </citation>
    <scope>NUCLEOTIDE SEQUENCE [LARGE SCALE GENOMIC DNA]</scope>
    <source>
        <strain evidence="1 2">DSM 10068</strain>
    </source>
</reference>
<sequence>MEPMAKNPNHILTYANISFDPTAPRPEDIVLEDIAHALSMMTRANGHFRTFYSVAQHSLNCSREAEHRGLSDRIRLACLLHDASEAYLSDITRPVKHRLPGYVDYERTLQGLIYEKFGPAAMTPEELAHLKAIDDALMHHEFKRLHGSAIYQDEPELRSDPDFSEKPHAAVEKEFLFLLKQLTGNAAPE</sequence>